<dbReference type="Gene3D" id="1.20.144.10">
    <property type="entry name" value="Phosphatidic acid phosphatase type 2/haloperoxidase"/>
    <property type="match status" value="2"/>
</dbReference>
<dbReference type="SMART" id="SM00014">
    <property type="entry name" value="acidPPc"/>
    <property type="match status" value="1"/>
</dbReference>
<dbReference type="PANTHER" id="PTHR14969">
    <property type="entry name" value="SPHINGOSINE-1-PHOSPHATE PHOSPHOHYDROLASE"/>
    <property type="match status" value="1"/>
</dbReference>
<proteinExistence type="predicted"/>
<evidence type="ECO:0000313" key="4">
    <source>
        <dbReference type="Proteomes" id="UP000282311"/>
    </source>
</evidence>
<dbReference type="CDD" id="cd03392">
    <property type="entry name" value="PAP2_like_2"/>
    <property type="match status" value="1"/>
</dbReference>
<reference evidence="3 4" key="1">
    <citation type="journal article" date="2007" name="Int. J. Syst. Evol. Microbiol.">
        <title>Paenibacillus ginsengarvi sp. nov., isolated from soil from ginseng cultivation.</title>
        <authorList>
            <person name="Yoon M.H."/>
            <person name="Ten L.N."/>
            <person name="Im W.T."/>
        </authorList>
    </citation>
    <scope>NUCLEOTIDE SEQUENCE [LARGE SCALE GENOMIC DNA]</scope>
    <source>
        <strain evidence="3 4">KCTC 13059</strain>
    </source>
</reference>
<keyword evidence="1" id="KW-0472">Membrane</keyword>
<feature type="transmembrane region" description="Helical" evidence="1">
    <location>
        <begin position="196"/>
        <end position="217"/>
    </location>
</feature>
<protein>
    <submittedName>
        <fullName evidence="3">Phosphatase PAP2 family protein</fullName>
    </submittedName>
</protein>
<dbReference type="Pfam" id="PF01569">
    <property type="entry name" value="PAP2"/>
    <property type="match status" value="1"/>
</dbReference>
<dbReference type="SUPFAM" id="SSF48317">
    <property type="entry name" value="Acid phosphatase/Vanadium-dependent haloperoxidase"/>
    <property type="match status" value="1"/>
</dbReference>
<sequence length="225" mass="24087">MKEPLPTMFIKRWITRFTLALAASFLCAAGFGVIAMLIGSGVINGWDRAVIAAVQGTESPGLTAVMKLLSLIGEKVPVALITAAAGLFLFTVLGHRKELLLLAISVGGAGALNVLLKLLFQRARPTIYRLADAPGYSFPSGHSMAAFCLYATIAYLLWRHIPHKAGRALLIAVSTLFIAAIGYSRIYLGVHYPSDVVGGYLASGCWLFGLIWAYSGFGKNLRSDP</sequence>
<name>A0A3B0CIV6_9BACL</name>
<dbReference type="Proteomes" id="UP000282311">
    <property type="component" value="Unassembled WGS sequence"/>
</dbReference>
<comment type="caution">
    <text evidence="3">The sequence shown here is derived from an EMBL/GenBank/DDBJ whole genome shotgun (WGS) entry which is preliminary data.</text>
</comment>
<dbReference type="InterPro" id="IPR036938">
    <property type="entry name" value="PAP2/HPO_sf"/>
</dbReference>
<dbReference type="AlphaFoldDB" id="A0A3B0CIV6"/>
<keyword evidence="4" id="KW-1185">Reference proteome</keyword>
<feature type="transmembrane region" description="Helical" evidence="1">
    <location>
        <begin position="100"/>
        <end position="120"/>
    </location>
</feature>
<feature type="transmembrane region" description="Helical" evidence="1">
    <location>
        <begin position="170"/>
        <end position="190"/>
    </location>
</feature>
<accession>A0A3B0CIV6</accession>
<dbReference type="PANTHER" id="PTHR14969:SF13">
    <property type="entry name" value="AT30094P"/>
    <property type="match status" value="1"/>
</dbReference>
<feature type="transmembrane region" description="Helical" evidence="1">
    <location>
        <begin position="76"/>
        <end position="93"/>
    </location>
</feature>
<keyword evidence="1" id="KW-1133">Transmembrane helix</keyword>
<dbReference type="EMBL" id="RBAH01000009">
    <property type="protein sequence ID" value="RKN84239.1"/>
    <property type="molecule type" value="Genomic_DNA"/>
</dbReference>
<evidence type="ECO:0000313" key="3">
    <source>
        <dbReference type="EMBL" id="RKN84239.1"/>
    </source>
</evidence>
<gene>
    <name evidence="3" type="ORF">D7M11_14650</name>
</gene>
<feature type="transmembrane region" description="Helical" evidence="1">
    <location>
        <begin position="140"/>
        <end position="158"/>
    </location>
</feature>
<evidence type="ECO:0000259" key="2">
    <source>
        <dbReference type="SMART" id="SM00014"/>
    </source>
</evidence>
<evidence type="ECO:0000256" key="1">
    <source>
        <dbReference type="SAM" id="Phobius"/>
    </source>
</evidence>
<keyword evidence="1" id="KW-0812">Transmembrane</keyword>
<dbReference type="InterPro" id="IPR000326">
    <property type="entry name" value="PAP2/HPO"/>
</dbReference>
<organism evidence="3 4">
    <name type="scientific">Paenibacillus ginsengarvi</name>
    <dbReference type="NCBI Taxonomy" id="400777"/>
    <lineage>
        <taxon>Bacteria</taxon>
        <taxon>Bacillati</taxon>
        <taxon>Bacillota</taxon>
        <taxon>Bacilli</taxon>
        <taxon>Bacillales</taxon>
        <taxon>Paenibacillaceae</taxon>
        <taxon>Paenibacillus</taxon>
    </lineage>
</organism>
<feature type="domain" description="Phosphatidic acid phosphatase type 2/haloperoxidase" evidence="2">
    <location>
        <begin position="97"/>
        <end position="211"/>
    </location>
</feature>